<name>A0ABQ3J5C6_9PSEU</name>
<dbReference type="InterPro" id="IPR040442">
    <property type="entry name" value="Pyrv_kinase-like_dom_sf"/>
</dbReference>
<evidence type="ECO:0000259" key="4">
    <source>
        <dbReference type="Pfam" id="PF03328"/>
    </source>
</evidence>
<comment type="cofactor">
    <cofactor evidence="1">
        <name>Mg(2+)</name>
        <dbReference type="ChEBI" id="CHEBI:18420"/>
    </cofactor>
</comment>
<dbReference type="EMBL" id="BNAU01000004">
    <property type="protein sequence ID" value="GHF02821.1"/>
    <property type="molecule type" value="Genomic_DNA"/>
</dbReference>
<evidence type="ECO:0000256" key="1">
    <source>
        <dbReference type="ARBA" id="ARBA00001946"/>
    </source>
</evidence>
<proteinExistence type="predicted"/>
<evidence type="ECO:0000313" key="6">
    <source>
        <dbReference type="Proteomes" id="UP000605897"/>
    </source>
</evidence>
<dbReference type="RefSeq" id="WP_191246108.1">
    <property type="nucleotide sequence ID" value="NZ_BNAU01000004.1"/>
</dbReference>
<dbReference type="SUPFAM" id="SSF51621">
    <property type="entry name" value="Phosphoenolpyruvate/pyruvate domain"/>
    <property type="match status" value="1"/>
</dbReference>
<dbReference type="Gene3D" id="3.20.20.60">
    <property type="entry name" value="Phosphoenolpyruvate-binding domains"/>
    <property type="match status" value="1"/>
</dbReference>
<evidence type="ECO:0000313" key="5">
    <source>
        <dbReference type="EMBL" id="GHF02821.1"/>
    </source>
</evidence>
<keyword evidence="3" id="KW-0460">Magnesium</keyword>
<organism evidence="5 6">
    <name type="scientific">Amycolatopsis deserti</name>
    <dbReference type="NCBI Taxonomy" id="185696"/>
    <lineage>
        <taxon>Bacteria</taxon>
        <taxon>Bacillati</taxon>
        <taxon>Actinomycetota</taxon>
        <taxon>Actinomycetes</taxon>
        <taxon>Pseudonocardiales</taxon>
        <taxon>Pseudonocardiaceae</taxon>
        <taxon>Amycolatopsis</taxon>
    </lineage>
</organism>
<dbReference type="Proteomes" id="UP000605897">
    <property type="component" value="Unassembled WGS sequence"/>
</dbReference>
<evidence type="ECO:0000256" key="3">
    <source>
        <dbReference type="ARBA" id="ARBA00022842"/>
    </source>
</evidence>
<accession>A0ABQ3J5C6</accession>
<dbReference type="GO" id="GO:0016829">
    <property type="term" value="F:lyase activity"/>
    <property type="evidence" value="ECO:0007669"/>
    <property type="project" value="UniProtKB-KW"/>
</dbReference>
<gene>
    <name evidence="5" type="ORF">GCM10017786_40290</name>
</gene>
<keyword evidence="2" id="KW-0479">Metal-binding</keyword>
<evidence type="ECO:0000256" key="2">
    <source>
        <dbReference type="ARBA" id="ARBA00022723"/>
    </source>
</evidence>
<keyword evidence="6" id="KW-1185">Reference proteome</keyword>
<keyword evidence="5" id="KW-0456">Lyase</keyword>
<sequence length="273" mass="28339">MTAMSESLARARSLLFVPGHRPDRFDKAAATTADTIVLDLEDAVGPDEKPVARKNVAEWLAGGGQGIVRINDADTCWYSDDVAMLAERPAAVMLPKITHRGQVVDVVRALAPGSCVIAILETAAGVLNAQSICSVPGVVRAAFGNADLGSELGLDPAHQASLVHARAQVVLGSAAAGIVPPIDGATLDLTDREAITADATHAAELGFTGKVCLHPRQVDVVNAIFTPSPEAVEWARRVLAAADSGGSIKAVDNQIVGKPIIDRARRLLAQAGC</sequence>
<feature type="domain" description="HpcH/HpaI aldolase/citrate lyase" evidence="4">
    <location>
        <begin position="12"/>
        <end position="215"/>
    </location>
</feature>
<dbReference type="Pfam" id="PF03328">
    <property type="entry name" value="HpcH_HpaI"/>
    <property type="match status" value="1"/>
</dbReference>
<dbReference type="InterPro" id="IPR015813">
    <property type="entry name" value="Pyrv/PenolPyrv_kinase-like_dom"/>
</dbReference>
<dbReference type="PANTHER" id="PTHR32308">
    <property type="entry name" value="LYASE BETA SUBUNIT, PUTATIVE (AFU_ORTHOLOGUE AFUA_4G13030)-RELATED"/>
    <property type="match status" value="1"/>
</dbReference>
<dbReference type="PIRSF" id="PIRSF015582">
    <property type="entry name" value="Cit_lyase_B"/>
    <property type="match status" value="1"/>
</dbReference>
<reference evidence="6" key="1">
    <citation type="journal article" date="2019" name="Int. J. Syst. Evol. Microbiol.">
        <title>The Global Catalogue of Microorganisms (GCM) 10K type strain sequencing project: providing services to taxonomists for standard genome sequencing and annotation.</title>
        <authorList>
            <consortium name="The Broad Institute Genomics Platform"/>
            <consortium name="The Broad Institute Genome Sequencing Center for Infectious Disease"/>
            <person name="Wu L."/>
            <person name="Ma J."/>
        </authorList>
    </citation>
    <scope>NUCLEOTIDE SEQUENCE [LARGE SCALE GENOMIC DNA]</scope>
    <source>
        <strain evidence="6">CGMCC 4.7677</strain>
    </source>
</reference>
<protein>
    <submittedName>
        <fullName evidence="5">CoA ester lyase</fullName>
    </submittedName>
</protein>
<dbReference type="PANTHER" id="PTHR32308:SF10">
    <property type="entry name" value="CITRATE LYASE SUBUNIT BETA"/>
    <property type="match status" value="1"/>
</dbReference>
<dbReference type="InterPro" id="IPR011206">
    <property type="entry name" value="Citrate_lyase_beta/mcl1/mcl2"/>
</dbReference>
<dbReference type="InterPro" id="IPR005000">
    <property type="entry name" value="Aldolase/citrate-lyase_domain"/>
</dbReference>
<comment type="caution">
    <text evidence="5">The sequence shown here is derived from an EMBL/GenBank/DDBJ whole genome shotgun (WGS) entry which is preliminary data.</text>
</comment>